<evidence type="ECO:0000259" key="6">
    <source>
        <dbReference type="PROSITE" id="PS50157"/>
    </source>
</evidence>
<keyword evidence="1" id="KW-0479">Metal-binding</keyword>
<keyword evidence="2 4" id="KW-0863">Zinc-finger</keyword>
<dbReference type="Proteomes" id="UP000276133">
    <property type="component" value="Unassembled WGS sequence"/>
</dbReference>
<feature type="region of interest" description="Disordered" evidence="5">
    <location>
        <begin position="239"/>
        <end position="301"/>
    </location>
</feature>
<feature type="region of interest" description="Disordered" evidence="5">
    <location>
        <begin position="52"/>
        <end position="86"/>
    </location>
</feature>
<evidence type="ECO:0000256" key="1">
    <source>
        <dbReference type="ARBA" id="ARBA00022723"/>
    </source>
</evidence>
<dbReference type="GO" id="GO:0000978">
    <property type="term" value="F:RNA polymerase II cis-regulatory region sequence-specific DNA binding"/>
    <property type="evidence" value="ECO:0007669"/>
    <property type="project" value="TreeGrafter"/>
</dbReference>
<accession>A0A3M7PK56</accession>
<feature type="region of interest" description="Disordered" evidence="5">
    <location>
        <begin position="155"/>
        <end position="192"/>
    </location>
</feature>
<dbReference type="InterPro" id="IPR036236">
    <property type="entry name" value="Znf_C2H2_sf"/>
</dbReference>
<name>A0A3M7PK56_BRAPC</name>
<dbReference type="STRING" id="10195.A0A3M7PK56"/>
<evidence type="ECO:0000256" key="5">
    <source>
        <dbReference type="SAM" id="MobiDB-lite"/>
    </source>
</evidence>
<dbReference type="GO" id="GO:0008270">
    <property type="term" value="F:zinc ion binding"/>
    <property type="evidence" value="ECO:0007669"/>
    <property type="project" value="UniProtKB-KW"/>
</dbReference>
<feature type="domain" description="C2H2-type" evidence="6">
    <location>
        <begin position="228"/>
        <end position="255"/>
    </location>
</feature>
<dbReference type="InterPro" id="IPR013087">
    <property type="entry name" value="Znf_C2H2_type"/>
</dbReference>
<sequence>MIFLLNNDLNSTSAASLKAPYQIDKVESELPGHFNHEPLSIDDYKKSTIYERDEDTSSTQSNSVLNRTPVDDDELSKLNDSSEDNFESNFGNQNFTNCYLSPKKATVKAEYESFGQAAFVPLVKNEPIDTQFTDDSYDSGKRLRGDLKSEFMAHPSPPSFEPSGTMGSSGQQFLPLKPRKYPNRPSKTPINERPHACTPFRCDVCSRAFSRSDHLTTHRRTHTGEKPFSCEICNRRFARSDERKRHAKVHQKNKANTTSSASTSVPETDKVVKSAKSKKSKVKSENGAGDPSAIKPNQPMDLNRSFSSAYATNSYSASNYAAPSVYQANDLAYFGSFNPGQMANGQAMPSLLVNQFNGTMFNFKSSGDAT</sequence>
<proteinExistence type="predicted"/>
<dbReference type="OrthoDB" id="3437960at2759"/>
<evidence type="ECO:0000313" key="8">
    <source>
        <dbReference type="Proteomes" id="UP000276133"/>
    </source>
</evidence>
<dbReference type="PANTHER" id="PTHR23235">
    <property type="entry name" value="KRUEPPEL-LIKE TRANSCRIPTION FACTOR"/>
    <property type="match status" value="1"/>
</dbReference>
<organism evidence="7 8">
    <name type="scientific">Brachionus plicatilis</name>
    <name type="common">Marine rotifer</name>
    <name type="synonym">Brachionus muelleri</name>
    <dbReference type="NCBI Taxonomy" id="10195"/>
    <lineage>
        <taxon>Eukaryota</taxon>
        <taxon>Metazoa</taxon>
        <taxon>Spiralia</taxon>
        <taxon>Gnathifera</taxon>
        <taxon>Rotifera</taxon>
        <taxon>Eurotatoria</taxon>
        <taxon>Monogononta</taxon>
        <taxon>Pseudotrocha</taxon>
        <taxon>Ploima</taxon>
        <taxon>Brachionidae</taxon>
        <taxon>Brachionus</taxon>
    </lineage>
</organism>
<dbReference type="Pfam" id="PF00096">
    <property type="entry name" value="zf-C2H2"/>
    <property type="match status" value="2"/>
</dbReference>
<dbReference type="PANTHER" id="PTHR23235:SF78">
    <property type="entry name" value="EARLY GROWTH RESPONSE PROTEIN 3"/>
    <property type="match status" value="1"/>
</dbReference>
<protein>
    <submittedName>
        <fullName evidence="7">Early growth response 3</fullName>
    </submittedName>
</protein>
<dbReference type="SUPFAM" id="SSF57667">
    <property type="entry name" value="beta-beta-alpha zinc fingers"/>
    <property type="match status" value="1"/>
</dbReference>
<dbReference type="SMART" id="SM00355">
    <property type="entry name" value="ZnF_C2H2"/>
    <property type="match status" value="2"/>
</dbReference>
<reference evidence="7 8" key="1">
    <citation type="journal article" date="2018" name="Sci. Rep.">
        <title>Genomic signatures of local adaptation to the degree of environmental predictability in rotifers.</title>
        <authorList>
            <person name="Franch-Gras L."/>
            <person name="Hahn C."/>
            <person name="Garcia-Roger E.M."/>
            <person name="Carmona M.J."/>
            <person name="Serra M."/>
            <person name="Gomez A."/>
        </authorList>
    </citation>
    <scope>NUCLEOTIDE SEQUENCE [LARGE SCALE GENOMIC DNA]</scope>
    <source>
        <strain evidence="7">HYR1</strain>
    </source>
</reference>
<keyword evidence="3" id="KW-0862">Zinc</keyword>
<evidence type="ECO:0000313" key="7">
    <source>
        <dbReference type="EMBL" id="RMZ99090.1"/>
    </source>
</evidence>
<dbReference type="AlphaFoldDB" id="A0A3M7PK56"/>
<keyword evidence="8" id="KW-1185">Reference proteome</keyword>
<dbReference type="EMBL" id="REGN01010412">
    <property type="protein sequence ID" value="RMZ99090.1"/>
    <property type="molecule type" value="Genomic_DNA"/>
</dbReference>
<evidence type="ECO:0000256" key="2">
    <source>
        <dbReference type="ARBA" id="ARBA00022771"/>
    </source>
</evidence>
<dbReference type="PROSITE" id="PS00028">
    <property type="entry name" value="ZINC_FINGER_C2H2_1"/>
    <property type="match status" value="2"/>
</dbReference>
<dbReference type="PROSITE" id="PS50157">
    <property type="entry name" value="ZINC_FINGER_C2H2_2"/>
    <property type="match status" value="2"/>
</dbReference>
<gene>
    <name evidence="7" type="ORF">BpHYR1_018421</name>
</gene>
<dbReference type="GO" id="GO:0000981">
    <property type="term" value="F:DNA-binding transcription factor activity, RNA polymerase II-specific"/>
    <property type="evidence" value="ECO:0007669"/>
    <property type="project" value="TreeGrafter"/>
</dbReference>
<feature type="domain" description="C2H2-type" evidence="6">
    <location>
        <begin position="200"/>
        <end position="227"/>
    </location>
</feature>
<feature type="compositionally biased region" description="Polar residues" evidence="5">
    <location>
        <begin position="57"/>
        <end position="66"/>
    </location>
</feature>
<comment type="caution">
    <text evidence="7">The sequence shown here is derived from an EMBL/GenBank/DDBJ whole genome shotgun (WGS) entry which is preliminary data.</text>
</comment>
<dbReference type="Gene3D" id="3.30.160.60">
    <property type="entry name" value="Classic Zinc Finger"/>
    <property type="match status" value="2"/>
</dbReference>
<dbReference type="FunFam" id="3.30.160.60:FF:000515">
    <property type="entry name" value="early growth response protein 4"/>
    <property type="match status" value="1"/>
</dbReference>
<feature type="compositionally biased region" description="Low complexity" evidence="5">
    <location>
        <begin position="254"/>
        <end position="264"/>
    </location>
</feature>
<evidence type="ECO:0000256" key="3">
    <source>
        <dbReference type="ARBA" id="ARBA00022833"/>
    </source>
</evidence>
<evidence type="ECO:0000256" key="4">
    <source>
        <dbReference type="PROSITE-ProRule" id="PRU00042"/>
    </source>
</evidence>